<dbReference type="GO" id="GO:0006364">
    <property type="term" value="P:rRNA processing"/>
    <property type="evidence" value="ECO:0007669"/>
    <property type="project" value="UniProtKB-KW"/>
</dbReference>
<dbReference type="PIRSF" id="PIRSF017300">
    <property type="entry name" value="snoRNP_Mpp10"/>
    <property type="match status" value="1"/>
</dbReference>
<evidence type="ECO:0000256" key="5">
    <source>
        <dbReference type="ARBA" id="ARBA00023274"/>
    </source>
</evidence>
<dbReference type="Proteomes" id="UP000799118">
    <property type="component" value="Unassembled WGS sequence"/>
</dbReference>
<evidence type="ECO:0000256" key="8">
    <source>
        <dbReference type="SAM" id="MobiDB-lite"/>
    </source>
</evidence>
<dbReference type="GO" id="GO:0032040">
    <property type="term" value="C:small-subunit processome"/>
    <property type="evidence" value="ECO:0007669"/>
    <property type="project" value="TreeGrafter"/>
</dbReference>
<keyword evidence="5 7" id="KW-0687">Ribonucleoprotein</keyword>
<evidence type="ECO:0000313" key="10">
    <source>
        <dbReference type="Proteomes" id="UP000799118"/>
    </source>
</evidence>
<keyword evidence="10" id="KW-1185">Reference proteome</keyword>
<evidence type="ECO:0000256" key="6">
    <source>
        <dbReference type="ARBA" id="ARBA00029455"/>
    </source>
</evidence>
<evidence type="ECO:0000256" key="1">
    <source>
        <dbReference type="ARBA" id="ARBA00004604"/>
    </source>
</evidence>
<proteinExistence type="inferred from homology"/>
<feature type="compositionally biased region" description="Acidic residues" evidence="8">
    <location>
        <begin position="399"/>
        <end position="426"/>
    </location>
</feature>
<comment type="function">
    <text evidence="7">Involved in nucleolar processing of pre-18S ribosomal RNA.</text>
</comment>
<feature type="compositionally biased region" description="Acidic residues" evidence="8">
    <location>
        <begin position="444"/>
        <end position="455"/>
    </location>
</feature>
<keyword evidence="2 7" id="KW-0690">Ribosome biogenesis</keyword>
<feature type="compositionally biased region" description="Basic and acidic residues" evidence="8">
    <location>
        <begin position="736"/>
        <end position="745"/>
    </location>
</feature>
<dbReference type="GO" id="GO:0034457">
    <property type="term" value="C:Mpp10 complex"/>
    <property type="evidence" value="ECO:0007669"/>
    <property type="project" value="UniProtKB-UniRule"/>
</dbReference>
<evidence type="ECO:0000256" key="3">
    <source>
        <dbReference type="ARBA" id="ARBA00022552"/>
    </source>
</evidence>
<evidence type="ECO:0000256" key="7">
    <source>
        <dbReference type="PIRNR" id="PIRNR017300"/>
    </source>
</evidence>
<dbReference type="OrthoDB" id="445326at2759"/>
<feature type="compositionally biased region" description="Acidic residues" evidence="8">
    <location>
        <begin position="375"/>
        <end position="390"/>
    </location>
</feature>
<gene>
    <name evidence="9" type="ORF">BT96DRAFT_961703</name>
</gene>
<feature type="region of interest" description="Disordered" evidence="8">
    <location>
        <begin position="660"/>
        <end position="754"/>
    </location>
</feature>
<feature type="compositionally biased region" description="Basic and acidic residues" evidence="8">
    <location>
        <begin position="430"/>
        <end position="443"/>
    </location>
</feature>
<feature type="region of interest" description="Disordered" evidence="8">
    <location>
        <begin position="367"/>
        <end position="462"/>
    </location>
</feature>
<comment type="similarity">
    <text evidence="6 7">Belongs to the MPP10 family.</text>
</comment>
<evidence type="ECO:0000256" key="2">
    <source>
        <dbReference type="ARBA" id="ARBA00022517"/>
    </source>
</evidence>
<name>A0A6A4ISI9_9AGAR</name>
<dbReference type="AlphaFoldDB" id="A0A6A4ISI9"/>
<feature type="compositionally biased region" description="Basic and acidic residues" evidence="8">
    <location>
        <begin position="693"/>
        <end position="704"/>
    </location>
</feature>
<feature type="compositionally biased region" description="Acidic residues" evidence="8">
    <location>
        <begin position="196"/>
        <end position="226"/>
    </location>
</feature>
<organism evidence="9 10">
    <name type="scientific">Gymnopus androsaceus JB14</name>
    <dbReference type="NCBI Taxonomy" id="1447944"/>
    <lineage>
        <taxon>Eukaryota</taxon>
        <taxon>Fungi</taxon>
        <taxon>Dikarya</taxon>
        <taxon>Basidiomycota</taxon>
        <taxon>Agaricomycotina</taxon>
        <taxon>Agaricomycetes</taxon>
        <taxon>Agaricomycetidae</taxon>
        <taxon>Agaricales</taxon>
        <taxon>Marasmiineae</taxon>
        <taxon>Omphalotaceae</taxon>
        <taxon>Gymnopus</taxon>
    </lineage>
</organism>
<dbReference type="GO" id="GO:0005732">
    <property type="term" value="C:sno(s)RNA-containing ribonucleoprotein complex"/>
    <property type="evidence" value="ECO:0007669"/>
    <property type="project" value="UniProtKB-UniRule"/>
</dbReference>
<keyword evidence="3 7" id="KW-0698">rRNA processing</keyword>
<sequence length="754" mass="84397">MSTATDVLSSAPFLAELSRTVEEKPEDLYSGSSDIQNAALQAAKFIFDLSVQSENISQRHLEILIASVNPSEAPQTRSQARKRKRSPSPPAPQVTFKQTPIDSLFVEGMDDDQIWSQLDLRTSNICDVLDSILDKEADSDDSEEKDLEFGDDDEDIDEELDEKMREAMRRLQNGEDVDFAELGLDESLKELILEGGFDDDEDDSESDDEAEEEESDNSVIDNAEEEVALRDPSSDSEDEGLRSMMDVIAPRRSALKKKGSSASHPELDDDFFDLTAFNAHTEQAEAKTASSGHLDDDEEDDDDDSVDFFAPVNVEEFDEEDADNNSSMLYYNDFFKPPKQTRQPSKPTTVRFRDEVRVKKIKAKGKNLPVKSMYEDNEDDDDEDGEEEGDGWPGVLEDQNSDGSEEDGDADMEEEGDGEDESDGSSDLETFQRDAISRAKDDLFADYEDEEESQEDLSTHEKRMAALKEQISEFEAENVGPKDWVLMGEADSRSRPQNSLLEEDLEFERLTKAVPVITEEVVKGLEERIKARILENRFDDVVRVRPLEDKPFLPSRFFELKDTKSTQSLAQIYEDEYVAAQTGGVAGEDRDGKLKQEHEEIEKLWEGICHKLDALCNTHFTPKQPKATISTISNVSTATLESALPTAKSVGTMLAPEEVFAPTPSDLRSKSEMTPAEKQSLRQKERKAKKKTRDALDKSTDKYARAQKGGSLKKQKQDALKSVVKSGKGVTVVGKTRKDILEKGKGKDKKPKSS</sequence>
<feature type="compositionally biased region" description="Low complexity" evidence="8">
    <location>
        <begin position="721"/>
        <end position="734"/>
    </location>
</feature>
<feature type="region of interest" description="Disordered" evidence="8">
    <location>
        <begin position="190"/>
        <end position="268"/>
    </location>
</feature>
<feature type="region of interest" description="Disordered" evidence="8">
    <location>
        <begin position="70"/>
        <end position="98"/>
    </location>
</feature>
<keyword evidence="4 7" id="KW-0539">Nucleus</keyword>
<dbReference type="PANTHER" id="PTHR17039">
    <property type="entry name" value="U3 SMALL NUCLEOLAR RIBONUCLEOPROTEIN PROTEIN MPP10"/>
    <property type="match status" value="1"/>
</dbReference>
<reference evidence="9" key="1">
    <citation type="journal article" date="2019" name="Environ. Microbiol.">
        <title>Fungal ecological strategies reflected in gene transcription - a case study of two litter decomposers.</title>
        <authorList>
            <person name="Barbi F."/>
            <person name="Kohler A."/>
            <person name="Barry K."/>
            <person name="Baskaran P."/>
            <person name="Daum C."/>
            <person name="Fauchery L."/>
            <person name="Ihrmark K."/>
            <person name="Kuo A."/>
            <person name="LaButti K."/>
            <person name="Lipzen A."/>
            <person name="Morin E."/>
            <person name="Grigoriev I.V."/>
            <person name="Henrissat B."/>
            <person name="Lindahl B."/>
            <person name="Martin F."/>
        </authorList>
    </citation>
    <scope>NUCLEOTIDE SEQUENCE</scope>
    <source>
        <strain evidence="9">JB14</strain>
    </source>
</reference>
<dbReference type="InterPro" id="IPR012173">
    <property type="entry name" value="Mpp10"/>
</dbReference>
<feature type="compositionally biased region" description="Acidic residues" evidence="8">
    <location>
        <begin position="137"/>
        <end position="156"/>
    </location>
</feature>
<evidence type="ECO:0000256" key="4">
    <source>
        <dbReference type="ARBA" id="ARBA00023242"/>
    </source>
</evidence>
<feature type="region of interest" description="Disordered" evidence="8">
    <location>
        <begin position="282"/>
        <end position="354"/>
    </location>
</feature>
<feature type="region of interest" description="Disordered" evidence="8">
    <location>
        <begin position="136"/>
        <end position="156"/>
    </location>
</feature>
<comment type="subcellular location">
    <subcellularLocation>
        <location evidence="1 7">Nucleus</location>
        <location evidence="1 7">Nucleolus</location>
    </subcellularLocation>
</comment>
<evidence type="ECO:0000313" key="9">
    <source>
        <dbReference type="EMBL" id="KAE9411097.1"/>
    </source>
</evidence>
<dbReference type="Pfam" id="PF04006">
    <property type="entry name" value="Mpp10"/>
    <property type="match status" value="1"/>
</dbReference>
<accession>A0A6A4ISI9</accession>
<feature type="compositionally biased region" description="Acidic residues" evidence="8">
    <location>
        <begin position="295"/>
        <end position="306"/>
    </location>
</feature>
<protein>
    <recommendedName>
        <fullName evidence="7">U3 small nucleolar ribonucleoprotein protein MPP10</fullName>
    </recommendedName>
</protein>
<dbReference type="EMBL" id="ML769384">
    <property type="protein sequence ID" value="KAE9411097.1"/>
    <property type="molecule type" value="Genomic_DNA"/>
</dbReference>
<dbReference type="PANTHER" id="PTHR17039:SF0">
    <property type="entry name" value="U3 SMALL NUCLEOLAR RIBONUCLEOPROTEIN PROTEIN MPP10"/>
    <property type="match status" value="1"/>
</dbReference>